<comment type="caution">
    <text evidence="1">The sequence shown here is derived from an EMBL/GenBank/DDBJ whole genome shotgun (WGS) entry which is preliminary data.</text>
</comment>
<dbReference type="NCBIfam" id="TIGR01443">
    <property type="entry name" value="intein_Cterm"/>
    <property type="match status" value="1"/>
</dbReference>
<name>A0ABP4VI38_9ACTN</name>
<evidence type="ECO:0008006" key="3">
    <source>
        <dbReference type="Google" id="ProtNLM"/>
    </source>
</evidence>
<organism evidence="1 2">
    <name type="scientific">Fodinicola feengrottensis</name>
    <dbReference type="NCBI Taxonomy" id="435914"/>
    <lineage>
        <taxon>Bacteria</taxon>
        <taxon>Bacillati</taxon>
        <taxon>Actinomycetota</taxon>
        <taxon>Actinomycetes</taxon>
        <taxon>Mycobacteriales</taxon>
        <taxon>Fodinicola</taxon>
    </lineage>
</organism>
<evidence type="ECO:0000313" key="2">
    <source>
        <dbReference type="Proteomes" id="UP001500618"/>
    </source>
</evidence>
<evidence type="ECO:0000313" key="1">
    <source>
        <dbReference type="EMBL" id="GAA1723812.1"/>
    </source>
</evidence>
<gene>
    <name evidence="1" type="ORF">GCM10009765_84670</name>
</gene>
<dbReference type="InterPro" id="IPR036844">
    <property type="entry name" value="Hint_dom_sf"/>
</dbReference>
<dbReference type="Proteomes" id="UP001500618">
    <property type="component" value="Unassembled WGS sequence"/>
</dbReference>
<accession>A0ABP4VI38</accession>
<dbReference type="Pfam" id="PF07591">
    <property type="entry name" value="PT-HINT"/>
    <property type="match status" value="1"/>
</dbReference>
<protein>
    <recommendedName>
        <fullName evidence="3">Intein C-terminal splicing domain-containing protein</fullName>
    </recommendedName>
</protein>
<keyword evidence="2" id="KW-1185">Reference proteome</keyword>
<dbReference type="EMBL" id="BAAANY010000059">
    <property type="protein sequence ID" value="GAA1723812.1"/>
    <property type="molecule type" value="Genomic_DNA"/>
</dbReference>
<dbReference type="SUPFAM" id="SSF51294">
    <property type="entry name" value="Hedgehog/intein (Hint) domain"/>
    <property type="match status" value="1"/>
</dbReference>
<dbReference type="Gene3D" id="2.170.16.10">
    <property type="entry name" value="Hedgehog/Intein (Hint) domain"/>
    <property type="match status" value="1"/>
</dbReference>
<reference evidence="2" key="1">
    <citation type="journal article" date="2019" name="Int. J. Syst. Evol. Microbiol.">
        <title>The Global Catalogue of Microorganisms (GCM) 10K type strain sequencing project: providing services to taxonomists for standard genome sequencing and annotation.</title>
        <authorList>
            <consortium name="The Broad Institute Genomics Platform"/>
            <consortium name="The Broad Institute Genome Sequencing Center for Infectious Disease"/>
            <person name="Wu L."/>
            <person name="Ma J."/>
        </authorList>
    </citation>
    <scope>NUCLEOTIDE SEQUENCE [LARGE SCALE GENOMIC DNA]</scope>
    <source>
        <strain evidence="2">JCM 14718</strain>
    </source>
</reference>
<dbReference type="PROSITE" id="PS50818">
    <property type="entry name" value="INTEIN_C_TER"/>
    <property type="match status" value="1"/>
</dbReference>
<proteinExistence type="predicted"/>
<dbReference type="RefSeq" id="WP_163572938.1">
    <property type="nucleotide sequence ID" value="NZ_BAAANY010000059.1"/>
</dbReference>
<dbReference type="InterPro" id="IPR030934">
    <property type="entry name" value="Intein_C"/>
</dbReference>
<sequence>MANEVCPNSFVAATMVLLAGGALLPIAQVHVGDKVQTADPSTGQNSVQTVTATIKTLTDTDFADVTIKDSYGHVQRITSPQGHPYRDATQHAFVQAAWLTLSDKLHQADGAASTVESVQNYSARAVTYNLTVSEVHTYNVAAGASGPVLVHNCGGLVDGPLPEAGQTSLYALVKHDTGELLKWGISKNPTTRYSCGCLKQLGARMQIIKNFDTRSEALGAERFMTERFPGPLNLEDWAGSVSPSGSWREALQFARGGGLWQS</sequence>